<sequence length="89" mass="9735">MVITGGVGVGMSCFAYFLSQRLNNALLFNARDSIMTDKEIADSTRISHLDPSLIDTMSLNSVAYFSYNTIIIDGLVGIDNQPDSLERLS</sequence>
<evidence type="ECO:0000313" key="1">
    <source>
        <dbReference type="EMBL" id="VAW82789.1"/>
    </source>
</evidence>
<name>A0A3B0Z950_9ZZZZ</name>
<protein>
    <submittedName>
        <fullName evidence="1">Uncharacterized protein</fullName>
    </submittedName>
</protein>
<organism evidence="1">
    <name type="scientific">hydrothermal vent metagenome</name>
    <dbReference type="NCBI Taxonomy" id="652676"/>
    <lineage>
        <taxon>unclassified sequences</taxon>
        <taxon>metagenomes</taxon>
        <taxon>ecological metagenomes</taxon>
    </lineage>
</organism>
<accession>A0A3B0Z950</accession>
<dbReference type="AlphaFoldDB" id="A0A3B0Z950"/>
<dbReference type="EMBL" id="UOFL01000253">
    <property type="protein sequence ID" value="VAW82789.1"/>
    <property type="molecule type" value="Genomic_DNA"/>
</dbReference>
<reference evidence="1" key="1">
    <citation type="submission" date="2018-06" db="EMBL/GenBank/DDBJ databases">
        <authorList>
            <person name="Zhirakovskaya E."/>
        </authorList>
    </citation>
    <scope>NUCLEOTIDE SEQUENCE</scope>
</reference>
<proteinExistence type="predicted"/>
<gene>
    <name evidence="1" type="ORF">MNBD_GAMMA12-2911</name>
</gene>